<protein>
    <recommendedName>
        <fullName evidence="9">CBF1-interacting co-repressor CIR N-terminal domain-containing protein</fullName>
    </recommendedName>
</protein>
<evidence type="ECO:0000313" key="10">
    <source>
        <dbReference type="EMBL" id="GAA0185194.1"/>
    </source>
</evidence>
<keyword evidence="11" id="KW-1185">Reference proteome</keyword>
<dbReference type="GO" id="GO:0000398">
    <property type="term" value="P:mRNA splicing, via spliceosome"/>
    <property type="evidence" value="ECO:0007669"/>
    <property type="project" value="TreeGrafter"/>
</dbReference>
<name>A0AAV3RXL5_LITER</name>
<evidence type="ECO:0000256" key="5">
    <source>
        <dbReference type="ARBA" id="ARBA00023054"/>
    </source>
</evidence>
<dbReference type="PANTHER" id="PTHR16196">
    <property type="entry name" value="CELL CYCLE CONTROL PROTEIN CWF25"/>
    <property type="match status" value="1"/>
</dbReference>
<evidence type="ECO:0000256" key="4">
    <source>
        <dbReference type="ARBA" id="ARBA00022728"/>
    </source>
</evidence>
<evidence type="ECO:0000256" key="2">
    <source>
        <dbReference type="ARBA" id="ARBA00006695"/>
    </source>
</evidence>
<reference evidence="10 11" key="1">
    <citation type="submission" date="2024-01" db="EMBL/GenBank/DDBJ databases">
        <title>The complete chloroplast genome sequence of Lithospermum erythrorhizon: insights into the phylogenetic relationship among Boraginaceae species and the maternal lineages of purple gromwells.</title>
        <authorList>
            <person name="Okada T."/>
            <person name="Watanabe K."/>
        </authorList>
    </citation>
    <scope>NUCLEOTIDE SEQUENCE [LARGE SCALE GENOMIC DNA]</scope>
</reference>
<accession>A0AAV3RXL5</accession>
<feature type="coiled-coil region" evidence="8">
    <location>
        <begin position="22"/>
        <end position="60"/>
    </location>
</feature>
<keyword evidence="4" id="KW-0747">Spliceosome</keyword>
<keyword evidence="7" id="KW-0539">Nucleus</keyword>
<evidence type="ECO:0000256" key="1">
    <source>
        <dbReference type="ARBA" id="ARBA00004123"/>
    </source>
</evidence>
<dbReference type="EMBL" id="BAABME010012510">
    <property type="protein sequence ID" value="GAA0185194.1"/>
    <property type="molecule type" value="Genomic_DNA"/>
</dbReference>
<dbReference type="SMART" id="SM01083">
    <property type="entry name" value="Cir_N"/>
    <property type="match status" value="1"/>
</dbReference>
<keyword evidence="3" id="KW-0507">mRNA processing</keyword>
<dbReference type="InterPro" id="IPR051376">
    <property type="entry name" value="CWC25_splicing_factor"/>
</dbReference>
<keyword evidence="5 8" id="KW-0175">Coiled coil</keyword>
<feature type="domain" description="CBF1-interacting co-repressor CIR N-terminal" evidence="9">
    <location>
        <begin position="10"/>
        <end position="46"/>
    </location>
</feature>
<dbReference type="AlphaFoldDB" id="A0AAV3RXL5"/>
<dbReference type="InterPro" id="IPR019339">
    <property type="entry name" value="CIR_N_dom"/>
</dbReference>
<keyword evidence="6" id="KW-0508">mRNA splicing</keyword>
<dbReference type="Proteomes" id="UP001454036">
    <property type="component" value="Unassembled WGS sequence"/>
</dbReference>
<evidence type="ECO:0000256" key="7">
    <source>
        <dbReference type="ARBA" id="ARBA00023242"/>
    </source>
</evidence>
<comment type="subcellular location">
    <subcellularLocation>
        <location evidence="1">Nucleus</location>
    </subcellularLocation>
</comment>
<evidence type="ECO:0000256" key="3">
    <source>
        <dbReference type="ARBA" id="ARBA00022664"/>
    </source>
</evidence>
<gene>
    <name evidence="10" type="ORF">LIER_32482</name>
</gene>
<evidence type="ECO:0000259" key="9">
    <source>
        <dbReference type="SMART" id="SM01083"/>
    </source>
</evidence>
<evidence type="ECO:0000256" key="6">
    <source>
        <dbReference type="ARBA" id="ARBA00023187"/>
    </source>
</evidence>
<dbReference type="Pfam" id="PF10197">
    <property type="entry name" value="Cir_N"/>
    <property type="match status" value="1"/>
</dbReference>
<comment type="caution">
    <text evidence="10">The sequence shown here is derived from an EMBL/GenBank/DDBJ whole genome shotgun (WGS) entry which is preliminary data.</text>
</comment>
<comment type="similarity">
    <text evidence="2">Belongs to the CWC25 family.</text>
</comment>
<dbReference type="GO" id="GO:0005684">
    <property type="term" value="C:U2-type spliceosomal complex"/>
    <property type="evidence" value="ECO:0007669"/>
    <property type="project" value="TreeGrafter"/>
</dbReference>
<proteinExistence type="inferred from homology"/>
<dbReference type="PANTHER" id="PTHR16196:SF0">
    <property type="entry name" value="PRE-MRNA-SPLICING FACTOR CWC25 HOMOLOG"/>
    <property type="match status" value="1"/>
</dbReference>
<evidence type="ECO:0000256" key="8">
    <source>
        <dbReference type="SAM" id="Coils"/>
    </source>
</evidence>
<sequence>MALKFLNKKGWHTGSLWNIENVWKAEQKHDTQQKKFEELKKQIQDESQKTERRLRAWISQSRSWTSSLSLFLIAQGTTGIEPARGGFTIHCLDPLGYIRPTPTQVSVSIYDQIDNLKADSPFIR</sequence>
<evidence type="ECO:0000313" key="11">
    <source>
        <dbReference type="Proteomes" id="UP001454036"/>
    </source>
</evidence>
<organism evidence="10 11">
    <name type="scientific">Lithospermum erythrorhizon</name>
    <name type="common">Purple gromwell</name>
    <name type="synonym">Lithospermum officinale var. erythrorhizon</name>
    <dbReference type="NCBI Taxonomy" id="34254"/>
    <lineage>
        <taxon>Eukaryota</taxon>
        <taxon>Viridiplantae</taxon>
        <taxon>Streptophyta</taxon>
        <taxon>Embryophyta</taxon>
        <taxon>Tracheophyta</taxon>
        <taxon>Spermatophyta</taxon>
        <taxon>Magnoliopsida</taxon>
        <taxon>eudicotyledons</taxon>
        <taxon>Gunneridae</taxon>
        <taxon>Pentapetalae</taxon>
        <taxon>asterids</taxon>
        <taxon>lamiids</taxon>
        <taxon>Boraginales</taxon>
        <taxon>Boraginaceae</taxon>
        <taxon>Boraginoideae</taxon>
        <taxon>Lithospermeae</taxon>
        <taxon>Lithospermum</taxon>
    </lineage>
</organism>